<comment type="caution">
    <text evidence="1">The sequence shown here is derived from an EMBL/GenBank/DDBJ whole genome shotgun (WGS) entry which is preliminary data.</text>
</comment>
<proteinExistence type="predicted"/>
<accession>A0A2P5CW89</accession>
<feature type="non-terminal residue" evidence="1">
    <location>
        <position position="1"/>
    </location>
</feature>
<protein>
    <submittedName>
        <fullName evidence="1">Uncharacterized protein</fullName>
    </submittedName>
</protein>
<sequence length="104" mass="11891">AVQWRPYTAHFGGRTAIRSTDGVNGGQTLTSAMTTANLDRLLNGKLHRRRTARHRPWWARATPHSWNLLGKEKDLKKWVPPNLYRKPQIQAATNSAPIRRNKAQ</sequence>
<dbReference type="AlphaFoldDB" id="A0A2P5CW89"/>
<dbReference type="Proteomes" id="UP000237000">
    <property type="component" value="Unassembled WGS sequence"/>
</dbReference>
<organism evidence="1 2">
    <name type="scientific">Trema orientale</name>
    <name type="common">Charcoal tree</name>
    <name type="synonym">Celtis orientalis</name>
    <dbReference type="NCBI Taxonomy" id="63057"/>
    <lineage>
        <taxon>Eukaryota</taxon>
        <taxon>Viridiplantae</taxon>
        <taxon>Streptophyta</taxon>
        <taxon>Embryophyta</taxon>
        <taxon>Tracheophyta</taxon>
        <taxon>Spermatophyta</taxon>
        <taxon>Magnoliopsida</taxon>
        <taxon>eudicotyledons</taxon>
        <taxon>Gunneridae</taxon>
        <taxon>Pentapetalae</taxon>
        <taxon>rosids</taxon>
        <taxon>fabids</taxon>
        <taxon>Rosales</taxon>
        <taxon>Cannabaceae</taxon>
        <taxon>Trema</taxon>
    </lineage>
</organism>
<gene>
    <name evidence="1" type="ORF">TorRG33x02_270900</name>
</gene>
<dbReference type="EMBL" id="JXTC01000321">
    <property type="protein sequence ID" value="PON65324.1"/>
    <property type="molecule type" value="Genomic_DNA"/>
</dbReference>
<evidence type="ECO:0000313" key="1">
    <source>
        <dbReference type="EMBL" id="PON65324.1"/>
    </source>
</evidence>
<dbReference type="InParanoid" id="A0A2P5CW89"/>
<keyword evidence="2" id="KW-1185">Reference proteome</keyword>
<name>A0A2P5CW89_TREOI</name>
<evidence type="ECO:0000313" key="2">
    <source>
        <dbReference type="Proteomes" id="UP000237000"/>
    </source>
</evidence>
<reference evidence="2" key="1">
    <citation type="submission" date="2016-06" db="EMBL/GenBank/DDBJ databases">
        <title>Parallel loss of symbiosis genes in relatives of nitrogen-fixing non-legume Parasponia.</title>
        <authorList>
            <person name="Van Velzen R."/>
            <person name="Holmer R."/>
            <person name="Bu F."/>
            <person name="Rutten L."/>
            <person name="Van Zeijl A."/>
            <person name="Liu W."/>
            <person name="Santuari L."/>
            <person name="Cao Q."/>
            <person name="Sharma T."/>
            <person name="Shen D."/>
            <person name="Roswanjaya Y."/>
            <person name="Wardhani T."/>
            <person name="Kalhor M.S."/>
            <person name="Jansen J."/>
            <person name="Van den Hoogen J."/>
            <person name="Gungor B."/>
            <person name="Hartog M."/>
            <person name="Hontelez J."/>
            <person name="Verver J."/>
            <person name="Yang W.-C."/>
            <person name="Schijlen E."/>
            <person name="Repin R."/>
            <person name="Schilthuizen M."/>
            <person name="Schranz E."/>
            <person name="Heidstra R."/>
            <person name="Miyata K."/>
            <person name="Fedorova E."/>
            <person name="Kohlen W."/>
            <person name="Bisseling T."/>
            <person name="Smit S."/>
            <person name="Geurts R."/>
        </authorList>
    </citation>
    <scope>NUCLEOTIDE SEQUENCE [LARGE SCALE GENOMIC DNA]</scope>
    <source>
        <strain evidence="2">cv. RG33-2</strain>
    </source>
</reference>